<protein>
    <submittedName>
        <fullName evidence="5">ABC-2 type transport system ATP-binding protein</fullName>
    </submittedName>
</protein>
<evidence type="ECO:0000313" key="5">
    <source>
        <dbReference type="EMBL" id="REF38549.1"/>
    </source>
</evidence>
<keyword evidence="1" id="KW-0813">Transport</keyword>
<dbReference type="EMBL" id="QTTY01000008">
    <property type="protein sequence ID" value="REF38549.1"/>
    <property type="molecule type" value="Genomic_DNA"/>
</dbReference>
<name>A0A3D9VAR1_BACMY</name>
<dbReference type="AlphaFoldDB" id="A0A3D9VAR1"/>
<accession>A0A3D9VAR1</accession>
<dbReference type="Proteomes" id="UP000256530">
    <property type="component" value="Unassembled WGS sequence"/>
</dbReference>
<evidence type="ECO:0000256" key="2">
    <source>
        <dbReference type="ARBA" id="ARBA00022741"/>
    </source>
</evidence>
<reference evidence="5 6" key="1">
    <citation type="submission" date="2018-08" db="EMBL/GenBank/DDBJ databases">
        <title>Freshwater and sediment microbial communities from various areas in North America, analyzing microbe dynamics in response to fracking.</title>
        <authorList>
            <person name="Lamendella R."/>
        </authorList>
    </citation>
    <scope>NUCLEOTIDE SEQUENCE [LARGE SCALE GENOMIC DNA]</scope>
    <source>
        <strain evidence="5 6">DB-1</strain>
    </source>
</reference>
<dbReference type="RefSeq" id="WP_181777942.1">
    <property type="nucleotide sequence ID" value="NZ_JBNNVF010000001.1"/>
</dbReference>
<keyword evidence="3 5" id="KW-0067">ATP-binding</keyword>
<organism evidence="5 6">
    <name type="scientific">Bacillus mycoides</name>
    <dbReference type="NCBI Taxonomy" id="1405"/>
    <lineage>
        <taxon>Bacteria</taxon>
        <taxon>Bacillati</taxon>
        <taxon>Bacillota</taxon>
        <taxon>Bacilli</taxon>
        <taxon>Bacillales</taxon>
        <taxon>Bacillaceae</taxon>
        <taxon>Bacillus</taxon>
        <taxon>Bacillus cereus group</taxon>
    </lineage>
</organism>
<dbReference type="GO" id="GO:0005524">
    <property type="term" value="F:ATP binding"/>
    <property type="evidence" value="ECO:0007669"/>
    <property type="project" value="UniProtKB-KW"/>
</dbReference>
<evidence type="ECO:0000256" key="3">
    <source>
        <dbReference type="ARBA" id="ARBA00022840"/>
    </source>
</evidence>
<dbReference type="InterPro" id="IPR003439">
    <property type="entry name" value="ABC_transporter-like_ATP-bd"/>
</dbReference>
<dbReference type="PROSITE" id="PS50893">
    <property type="entry name" value="ABC_TRANSPORTER_2"/>
    <property type="match status" value="1"/>
</dbReference>
<comment type="caution">
    <text evidence="5">The sequence shown here is derived from an EMBL/GenBank/DDBJ whole genome shotgun (WGS) entry which is preliminary data.</text>
</comment>
<dbReference type="PANTHER" id="PTHR42711">
    <property type="entry name" value="ABC TRANSPORTER ATP-BINDING PROTEIN"/>
    <property type="match status" value="1"/>
</dbReference>
<keyword evidence="2" id="KW-0547">Nucleotide-binding</keyword>
<proteinExistence type="predicted"/>
<dbReference type="GO" id="GO:0016887">
    <property type="term" value="F:ATP hydrolysis activity"/>
    <property type="evidence" value="ECO:0007669"/>
    <property type="project" value="InterPro"/>
</dbReference>
<evidence type="ECO:0000259" key="4">
    <source>
        <dbReference type="PROSITE" id="PS50893"/>
    </source>
</evidence>
<dbReference type="Gene3D" id="3.40.50.300">
    <property type="entry name" value="P-loop containing nucleotide triphosphate hydrolases"/>
    <property type="match status" value="1"/>
</dbReference>
<dbReference type="InterPro" id="IPR050763">
    <property type="entry name" value="ABC_transporter_ATP-binding"/>
</dbReference>
<sequence length="338" mass="38969">MKVIQVKNLSKSYKVPKPTTNKIEKAMSLFYRKYNQIDAVKNISFDIEQGEIVGYIGKNGAGKSTTIKMLTGVLMPSNGAIEINGFDPYIDRRKISSEIGVVFGQRTQLWWDLPLIDSFKLLRDIYGISEQEFRRKISQFDDVLNLQSLLNKPVRLMSLGERMRCDIAASLLHNPKVLFLDEPTIGLDIEAKEEIREFIKIMNREKKVTVILTTHDMSDIEKLCSRIMFIDDGQIFFDGSQNELKELYGGMKSINLITQNPVIIPDEFRDVLEINKKSNYNIEIFYSKKDLEISDVLIPFFERNIIQEMEVSEENIERVISKLFRSLDAATTNNMKIS</sequence>
<feature type="domain" description="ABC transporter" evidence="4">
    <location>
        <begin position="4"/>
        <end position="257"/>
    </location>
</feature>
<evidence type="ECO:0000256" key="1">
    <source>
        <dbReference type="ARBA" id="ARBA00022448"/>
    </source>
</evidence>
<dbReference type="Pfam" id="PF00005">
    <property type="entry name" value="ABC_tran"/>
    <property type="match status" value="1"/>
</dbReference>
<dbReference type="InterPro" id="IPR027417">
    <property type="entry name" value="P-loop_NTPase"/>
</dbReference>
<dbReference type="SMART" id="SM00382">
    <property type="entry name" value="AAA"/>
    <property type="match status" value="1"/>
</dbReference>
<dbReference type="SUPFAM" id="SSF52540">
    <property type="entry name" value="P-loop containing nucleoside triphosphate hydrolases"/>
    <property type="match status" value="1"/>
</dbReference>
<evidence type="ECO:0000313" key="6">
    <source>
        <dbReference type="Proteomes" id="UP000256530"/>
    </source>
</evidence>
<gene>
    <name evidence="5" type="ORF">DET55_108178</name>
</gene>
<dbReference type="PANTHER" id="PTHR42711:SF1">
    <property type="entry name" value="ABC-TRANSPORT PROTEIN, ATP-BINDING COMPONENT"/>
    <property type="match status" value="1"/>
</dbReference>
<dbReference type="InterPro" id="IPR003593">
    <property type="entry name" value="AAA+_ATPase"/>
</dbReference>